<dbReference type="PRINTS" id="PR00111">
    <property type="entry name" value="ABHYDROLASE"/>
</dbReference>
<evidence type="ECO:0000259" key="1">
    <source>
        <dbReference type="Pfam" id="PF00561"/>
    </source>
</evidence>
<dbReference type="Pfam" id="PF00561">
    <property type="entry name" value="Abhydrolase_1"/>
    <property type="match status" value="1"/>
</dbReference>
<accession>A0A6A7ZZH5</accession>
<feature type="domain" description="AB hydrolase-1" evidence="1">
    <location>
        <begin position="22"/>
        <end position="261"/>
    </location>
</feature>
<protein>
    <submittedName>
        <fullName evidence="2">Alpha/beta fold hydrolase</fullName>
    </submittedName>
</protein>
<proteinExistence type="predicted"/>
<organism evidence="2">
    <name type="scientific">Rhizobium meliloti</name>
    <name type="common">Ensifer meliloti</name>
    <name type="synonym">Sinorhizobium meliloti</name>
    <dbReference type="NCBI Taxonomy" id="382"/>
    <lineage>
        <taxon>Bacteria</taxon>
        <taxon>Pseudomonadati</taxon>
        <taxon>Pseudomonadota</taxon>
        <taxon>Alphaproteobacteria</taxon>
        <taxon>Hyphomicrobiales</taxon>
        <taxon>Rhizobiaceae</taxon>
        <taxon>Sinorhizobium/Ensifer group</taxon>
        <taxon>Sinorhizobium</taxon>
    </lineage>
</organism>
<dbReference type="GO" id="GO:0004806">
    <property type="term" value="F:triacylglycerol lipase activity"/>
    <property type="evidence" value="ECO:0007669"/>
    <property type="project" value="TreeGrafter"/>
</dbReference>
<dbReference type="InterPro" id="IPR000073">
    <property type="entry name" value="AB_hydrolase_1"/>
</dbReference>
<dbReference type="RefSeq" id="WP_017264156.1">
    <property type="nucleotide sequence ID" value="NZ_CP021830.1"/>
</dbReference>
<name>A0A6A7ZZH5_RHIML</name>
<dbReference type="EMBL" id="WISP01000180">
    <property type="protein sequence ID" value="MQW07227.1"/>
    <property type="molecule type" value="Genomic_DNA"/>
</dbReference>
<comment type="caution">
    <text evidence="2">The sequence shown here is derived from an EMBL/GenBank/DDBJ whole genome shotgun (WGS) entry which is preliminary data.</text>
</comment>
<dbReference type="InterPro" id="IPR029058">
    <property type="entry name" value="AB_hydrolase_fold"/>
</dbReference>
<dbReference type="Gene3D" id="3.40.50.1820">
    <property type="entry name" value="alpha/beta hydrolase"/>
    <property type="match status" value="1"/>
</dbReference>
<dbReference type="PANTHER" id="PTHR43433">
    <property type="entry name" value="HYDROLASE, ALPHA/BETA FOLD FAMILY PROTEIN"/>
    <property type="match status" value="1"/>
</dbReference>
<dbReference type="InterPro" id="IPR050471">
    <property type="entry name" value="AB_hydrolase"/>
</dbReference>
<dbReference type="PANTHER" id="PTHR43433:SF5">
    <property type="entry name" value="AB HYDROLASE-1 DOMAIN-CONTAINING PROTEIN"/>
    <property type="match status" value="1"/>
</dbReference>
<dbReference type="GO" id="GO:0046503">
    <property type="term" value="P:glycerolipid catabolic process"/>
    <property type="evidence" value="ECO:0007669"/>
    <property type="project" value="TreeGrafter"/>
</dbReference>
<sequence>MLIIKGNDVEIATEAFGDSAHPPVVLIMGGMASMLWWPERFCRRVAEHGRFVIRYDHRDTGLSTKYPPGQPGYAFDDAVGDVIRVLDGYRISAAHVVGMSLGGMIGQATALKHPERVLSLTAISSSPVGMNTTHLPASGTAWMEHMNMEVDWSDRAEAVAYMLEDARLVASTVHPFDEAETRAFIEWDFDRSGGYLSATNHSVLFEISDAWRDRLHEMKVPLLVIHGTADPVFPVEHGAAVATAVDGARLVEIEGGGHELHPADWDKIISAIIKRTNTRPNE</sequence>
<dbReference type="SUPFAM" id="SSF53474">
    <property type="entry name" value="alpha/beta-Hydrolases"/>
    <property type="match status" value="1"/>
</dbReference>
<reference evidence="2" key="1">
    <citation type="journal article" date="2013" name="Genome Biol.">
        <title>Comparative genomics of the core and accessory genomes of 48 Sinorhizobium strains comprising five genospecies.</title>
        <authorList>
            <person name="Sugawara M."/>
            <person name="Epstein B."/>
            <person name="Badgley B.D."/>
            <person name="Unno T."/>
            <person name="Xu L."/>
            <person name="Reese J."/>
            <person name="Gyaneshwar P."/>
            <person name="Denny R."/>
            <person name="Mudge J."/>
            <person name="Bharti A.K."/>
            <person name="Farmer A.D."/>
            <person name="May G.D."/>
            <person name="Woodward J.E."/>
            <person name="Medigue C."/>
            <person name="Vallenet D."/>
            <person name="Lajus A."/>
            <person name="Rouy Z."/>
            <person name="Martinez-Vaz B."/>
            <person name="Tiffin P."/>
            <person name="Young N.D."/>
            <person name="Sadowsky M.J."/>
        </authorList>
    </citation>
    <scope>NUCLEOTIDE SEQUENCE</scope>
    <source>
        <strain evidence="2">M30</strain>
    </source>
</reference>
<keyword evidence="2" id="KW-0378">Hydrolase</keyword>
<dbReference type="AlphaFoldDB" id="A0A6A7ZZH5"/>
<gene>
    <name evidence="2" type="ORF">GHK45_26860</name>
</gene>
<evidence type="ECO:0000313" key="2">
    <source>
        <dbReference type="EMBL" id="MQW07227.1"/>
    </source>
</evidence>